<dbReference type="Gene3D" id="2.20.200.10">
    <property type="entry name" value="Outer membrane efflux proteins (OEP)"/>
    <property type="match status" value="1"/>
</dbReference>
<dbReference type="GO" id="GO:0015562">
    <property type="term" value="F:efflux transmembrane transporter activity"/>
    <property type="evidence" value="ECO:0007669"/>
    <property type="project" value="InterPro"/>
</dbReference>
<sequence>MTTRAILKPIALAAALVTLLAGCVTTQPSGPGDPQWQAPVPATLGASAVAGTATLAASADATPDWQSVVLDTRLRQTIALALTQNRDLRVALRNIDAARAAVSSATADRLPTLKASAGTTTSKTADDLSSSGHGGASRQHSASLGVSAWEIDLWGRLARLDEAAQAKLLASEATARSVQATLIAETATAWLTLAADQQSLALDEETLASQQQTLALSEQQKALGAISALDLAAVQAAAQTARLNAATARSQVAQDLNALRLLLGTEPPADLLPPAGPNALDQTAQATALLGVPADLPSSVLLRRPDVMAAEFTLQANDANVAAARAALFPTVSLTATAGTASTALSGLFSAGNGTWTVAPALSLPIFDWGSRQAAIDTARANQQAQLATYEKTLQTAFREVADALAVRAQLDERLDAQTQQVQAYAQALKLTETRRALGADSALTVLEAQRSYWSARQSLISLKLAEQSNRLTLFKVLGGA</sequence>
<reference evidence="5 6" key="1">
    <citation type="submission" date="2019-09" db="EMBL/GenBank/DDBJ databases">
        <title>Draft genome sequences of 48 bacterial type strains from the CCUG.</title>
        <authorList>
            <person name="Tunovic T."/>
            <person name="Pineiro-Iglesias B."/>
            <person name="Unosson C."/>
            <person name="Inganas E."/>
            <person name="Ohlen M."/>
            <person name="Cardew S."/>
            <person name="Jensie-Markopoulos S."/>
            <person name="Salva-Serra F."/>
            <person name="Jaen-Luchoro D."/>
            <person name="Karlsson R."/>
            <person name="Svensson-Stadler L."/>
            <person name="Chun J."/>
            <person name="Moore E."/>
        </authorList>
    </citation>
    <scope>NUCLEOTIDE SEQUENCE [LARGE SCALE GENOMIC DNA]</scope>
    <source>
        <strain evidence="5 6">CCUG 30977</strain>
    </source>
</reference>
<accession>A0A643FG10</accession>
<dbReference type="NCBIfam" id="TIGR01845">
    <property type="entry name" value="outer_NodT"/>
    <property type="match status" value="1"/>
</dbReference>
<organism evidence="5 6">
    <name type="scientific">Ideonella dechloratans</name>
    <dbReference type="NCBI Taxonomy" id="36863"/>
    <lineage>
        <taxon>Bacteria</taxon>
        <taxon>Pseudomonadati</taxon>
        <taxon>Pseudomonadota</taxon>
        <taxon>Betaproteobacteria</taxon>
        <taxon>Burkholderiales</taxon>
        <taxon>Sphaerotilaceae</taxon>
        <taxon>Ideonella</taxon>
    </lineage>
</organism>
<keyword evidence="2" id="KW-0472">Membrane</keyword>
<evidence type="ECO:0000313" key="5">
    <source>
        <dbReference type="EMBL" id="KAB0584775.1"/>
    </source>
</evidence>
<dbReference type="RefSeq" id="WP_151122413.1">
    <property type="nucleotide sequence ID" value="NZ_CP088082.1"/>
</dbReference>
<dbReference type="Pfam" id="PF02321">
    <property type="entry name" value="OEP"/>
    <property type="match status" value="2"/>
</dbReference>
<gene>
    <name evidence="5" type="ORF">F7Q92_02820</name>
</gene>
<evidence type="ECO:0000256" key="4">
    <source>
        <dbReference type="SAM" id="MobiDB-lite"/>
    </source>
</evidence>
<name>A0A643FG10_IDEDE</name>
<feature type="coiled-coil region" evidence="3">
    <location>
        <begin position="380"/>
        <end position="428"/>
    </location>
</feature>
<comment type="similarity">
    <text evidence="1 2">Belongs to the outer membrane factor (OMF) (TC 1.B.17) family.</text>
</comment>
<dbReference type="GO" id="GO:0005886">
    <property type="term" value="C:plasma membrane"/>
    <property type="evidence" value="ECO:0007669"/>
    <property type="project" value="UniProtKB-SubCell"/>
</dbReference>
<dbReference type="Proteomes" id="UP000430120">
    <property type="component" value="Unassembled WGS sequence"/>
</dbReference>
<comment type="caution">
    <text evidence="5">The sequence shown here is derived from an EMBL/GenBank/DDBJ whole genome shotgun (WGS) entry which is preliminary data.</text>
</comment>
<keyword evidence="2" id="KW-0564">Palmitate</keyword>
<feature type="chain" id="PRO_5025097763" evidence="2">
    <location>
        <begin position="27"/>
        <end position="481"/>
    </location>
</feature>
<dbReference type="PROSITE" id="PS51257">
    <property type="entry name" value="PROKAR_LIPOPROTEIN"/>
    <property type="match status" value="1"/>
</dbReference>
<dbReference type="PANTHER" id="PTHR30203">
    <property type="entry name" value="OUTER MEMBRANE CATION EFFLUX PROTEIN"/>
    <property type="match status" value="1"/>
</dbReference>
<dbReference type="PANTHER" id="PTHR30203:SF32">
    <property type="entry name" value="CATION EFFLUX SYSTEM PROTEIN CUSC"/>
    <property type="match status" value="1"/>
</dbReference>
<comment type="subcellular location">
    <subcellularLocation>
        <location evidence="2">Cell membrane</location>
        <topology evidence="2">Lipid-anchor</topology>
    </subcellularLocation>
</comment>
<dbReference type="EMBL" id="VZPB01000004">
    <property type="protein sequence ID" value="KAB0584775.1"/>
    <property type="molecule type" value="Genomic_DNA"/>
</dbReference>
<dbReference type="InterPro" id="IPR010131">
    <property type="entry name" value="MdtP/NodT-like"/>
</dbReference>
<evidence type="ECO:0000313" key="6">
    <source>
        <dbReference type="Proteomes" id="UP000430120"/>
    </source>
</evidence>
<dbReference type="AlphaFoldDB" id="A0A643FG10"/>
<evidence type="ECO:0000256" key="3">
    <source>
        <dbReference type="SAM" id="Coils"/>
    </source>
</evidence>
<evidence type="ECO:0000256" key="2">
    <source>
        <dbReference type="RuleBase" id="RU362097"/>
    </source>
</evidence>
<keyword evidence="2" id="KW-1134">Transmembrane beta strand</keyword>
<proteinExistence type="inferred from homology"/>
<feature type="compositionally biased region" description="Low complexity" evidence="4">
    <location>
        <begin position="113"/>
        <end position="123"/>
    </location>
</feature>
<dbReference type="SUPFAM" id="SSF56954">
    <property type="entry name" value="Outer membrane efflux proteins (OEP)"/>
    <property type="match status" value="1"/>
</dbReference>
<protein>
    <submittedName>
        <fullName evidence="5">Efflux transporter outer membrane subunit</fullName>
    </submittedName>
</protein>
<feature type="region of interest" description="Disordered" evidence="4">
    <location>
        <begin position="113"/>
        <end position="139"/>
    </location>
</feature>
<feature type="signal peptide" evidence="2">
    <location>
        <begin position="1"/>
        <end position="26"/>
    </location>
</feature>
<dbReference type="InterPro" id="IPR003423">
    <property type="entry name" value="OMP_efflux"/>
</dbReference>
<dbReference type="Gene3D" id="1.20.1600.10">
    <property type="entry name" value="Outer membrane efflux proteins (OEP)"/>
    <property type="match status" value="1"/>
</dbReference>
<evidence type="ECO:0000256" key="1">
    <source>
        <dbReference type="ARBA" id="ARBA00007613"/>
    </source>
</evidence>
<keyword evidence="2" id="KW-0449">Lipoprotein</keyword>
<keyword evidence="6" id="KW-1185">Reference proteome</keyword>
<keyword evidence="3" id="KW-0175">Coiled coil</keyword>
<dbReference type="OrthoDB" id="9770517at2"/>
<keyword evidence="2" id="KW-0812">Transmembrane</keyword>
<keyword evidence="2" id="KW-0732">Signal</keyword>